<protein>
    <submittedName>
        <fullName evidence="2">Diguanylate cyclase</fullName>
    </submittedName>
</protein>
<keyword evidence="3" id="KW-1185">Reference proteome</keyword>
<reference evidence="2 3" key="1">
    <citation type="submission" date="2019-10" db="EMBL/GenBank/DDBJ databases">
        <title>Rubrobacter sp nov SCSIO 52915 isolated from a deep-sea sediment in the South China Sea.</title>
        <authorList>
            <person name="Chen R.W."/>
        </authorList>
    </citation>
    <scope>NUCLEOTIDE SEQUENCE [LARGE SCALE GENOMIC DNA]</scope>
    <source>
        <strain evidence="2 3">SCSIO 52915</strain>
    </source>
</reference>
<dbReference type="GO" id="GO:0071111">
    <property type="term" value="F:cyclic-guanylate-specific phosphodiesterase activity"/>
    <property type="evidence" value="ECO:0007669"/>
    <property type="project" value="InterPro"/>
</dbReference>
<dbReference type="Proteomes" id="UP000502706">
    <property type="component" value="Chromosome"/>
</dbReference>
<feature type="domain" description="GGDEF" evidence="1">
    <location>
        <begin position="164"/>
        <end position="289"/>
    </location>
</feature>
<dbReference type="PROSITE" id="PS50887">
    <property type="entry name" value="GGDEF"/>
    <property type="match status" value="1"/>
</dbReference>
<evidence type="ECO:0000259" key="1">
    <source>
        <dbReference type="PROSITE" id="PS50887"/>
    </source>
</evidence>
<evidence type="ECO:0000313" key="3">
    <source>
        <dbReference type="Proteomes" id="UP000502706"/>
    </source>
</evidence>
<dbReference type="PANTHER" id="PTHR33121">
    <property type="entry name" value="CYCLIC DI-GMP PHOSPHODIESTERASE PDEF"/>
    <property type="match status" value="1"/>
</dbReference>
<dbReference type="InterPro" id="IPR050706">
    <property type="entry name" value="Cyclic-di-GMP_PDE-like"/>
</dbReference>
<dbReference type="InterPro" id="IPR000160">
    <property type="entry name" value="GGDEF_dom"/>
</dbReference>
<name>A0A6G8PXZ9_9ACTN</name>
<evidence type="ECO:0000313" key="2">
    <source>
        <dbReference type="EMBL" id="QIN79112.1"/>
    </source>
</evidence>
<dbReference type="AlphaFoldDB" id="A0A6G8PXZ9"/>
<organism evidence="2 3">
    <name type="scientific">Rubrobacter marinus</name>
    <dbReference type="NCBI Taxonomy" id="2653852"/>
    <lineage>
        <taxon>Bacteria</taxon>
        <taxon>Bacillati</taxon>
        <taxon>Actinomycetota</taxon>
        <taxon>Rubrobacteria</taxon>
        <taxon>Rubrobacterales</taxon>
        <taxon>Rubrobacteraceae</taxon>
        <taxon>Rubrobacter</taxon>
    </lineage>
</organism>
<dbReference type="Gene3D" id="3.30.70.270">
    <property type="match status" value="1"/>
</dbReference>
<dbReference type="PANTHER" id="PTHR33121:SF71">
    <property type="entry name" value="OXYGEN SENSOR PROTEIN DOSP"/>
    <property type="match status" value="1"/>
</dbReference>
<dbReference type="EMBL" id="CP045121">
    <property type="protein sequence ID" value="QIN79112.1"/>
    <property type="molecule type" value="Genomic_DNA"/>
</dbReference>
<dbReference type="CDD" id="cd01949">
    <property type="entry name" value="GGDEF"/>
    <property type="match status" value="1"/>
</dbReference>
<gene>
    <name evidence="2" type="ORF">GBA65_11930</name>
</gene>
<dbReference type="InterPro" id="IPR043128">
    <property type="entry name" value="Rev_trsase/Diguanyl_cyclase"/>
</dbReference>
<accession>A0A6G8PXZ9</accession>
<dbReference type="KEGG" id="rmar:GBA65_11930"/>
<sequence length="289" mass="31283">MAAWRRDRGGEDGGAEARLVEEVGRLLEIFAEFLRSPEPLEGFSREGATRAMVAKISAIQHDLGRDAVGVIEDYASLRRCVWRFVEGRTDLHALDGGEVARFFVKLMQAADWVTERGLEEFEGIARAKMESDLGRATATDLLTGLPDRELFNRWLLPQAVEEHDRLALIVFDLVDFSGMVAGGNVPRAREALLGLAEAVEKGTPEGALRARFGDDEICVLLPATEPEEAYATAEAVLDNLSRSPEGLRADAGVAGYPEHGASSDELVGSVLWALKTAKRVGGGGIVVAR</sequence>
<dbReference type="Pfam" id="PF00990">
    <property type="entry name" value="GGDEF"/>
    <property type="match status" value="1"/>
</dbReference>
<proteinExistence type="predicted"/>
<dbReference type="InterPro" id="IPR029787">
    <property type="entry name" value="Nucleotide_cyclase"/>
</dbReference>
<dbReference type="SUPFAM" id="SSF55073">
    <property type="entry name" value="Nucleotide cyclase"/>
    <property type="match status" value="1"/>
</dbReference>
<dbReference type="SMART" id="SM00267">
    <property type="entry name" value="GGDEF"/>
    <property type="match status" value="1"/>
</dbReference>